<dbReference type="OMA" id="FRKNIWV"/>
<keyword evidence="3" id="KW-0648">Protein biosynthesis</keyword>
<feature type="compositionally biased region" description="Acidic residues" evidence="4">
    <location>
        <begin position="135"/>
        <end position="151"/>
    </location>
</feature>
<keyword evidence="3 6" id="KW-0396">Initiation factor</keyword>
<evidence type="ECO:0000313" key="6">
    <source>
        <dbReference type="EMBL" id="KJE92328.1"/>
    </source>
</evidence>
<organism evidence="6 7">
    <name type="scientific">Capsaspora owczarzaki (strain ATCC 30864)</name>
    <dbReference type="NCBI Taxonomy" id="595528"/>
    <lineage>
        <taxon>Eukaryota</taxon>
        <taxon>Filasterea</taxon>
        <taxon>Capsaspora</taxon>
    </lineage>
</organism>
<feature type="domain" description="S1-like" evidence="5">
    <location>
        <begin position="31"/>
        <end position="73"/>
    </location>
</feature>
<dbReference type="InterPro" id="IPR039294">
    <property type="entry name" value="EIF1AD"/>
</dbReference>
<evidence type="ECO:0000256" key="4">
    <source>
        <dbReference type="SAM" id="MobiDB-lite"/>
    </source>
</evidence>
<dbReference type="Proteomes" id="UP000008743">
    <property type="component" value="Unassembled WGS sequence"/>
</dbReference>
<dbReference type="SUPFAM" id="SSF50249">
    <property type="entry name" value="Nucleic acid-binding proteins"/>
    <property type="match status" value="1"/>
</dbReference>
<dbReference type="EMBL" id="KE346363">
    <property type="protein sequence ID" value="KJE92328.1"/>
    <property type="molecule type" value="Genomic_DNA"/>
</dbReference>
<dbReference type="GO" id="GO:0003723">
    <property type="term" value="F:RNA binding"/>
    <property type="evidence" value="ECO:0007669"/>
    <property type="project" value="UniProtKB-KW"/>
</dbReference>
<evidence type="ECO:0000256" key="2">
    <source>
        <dbReference type="ARBA" id="ARBA00022884"/>
    </source>
</evidence>
<feature type="region of interest" description="Disordered" evidence="4">
    <location>
        <begin position="116"/>
        <end position="187"/>
    </location>
</feature>
<accession>A0A0D2WP26</accession>
<dbReference type="PROSITE" id="PS50832">
    <property type="entry name" value="S1_IF1_TYPE"/>
    <property type="match status" value="1"/>
</dbReference>
<dbReference type="InParanoid" id="A0A0D2WP26"/>
<evidence type="ECO:0000256" key="1">
    <source>
        <dbReference type="ARBA" id="ARBA00007340"/>
    </source>
</evidence>
<dbReference type="OrthoDB" id="1738325at2759"/>
<proteinExistence type="inferred from homology"/>
<evidence type="ECO:0000256" key="3">
    <source>
        <dbReference type="PROSITE-ProRule" id="PRU00181"/>
    </source>
</evidence>
<protein>
    <submittedName>
        <fullName evidence="6">Eukaryotic translation initiation factor 1A</fullName>
    </submittedName>
</protein>
<dbReference type="PANTHER" id="PTHR21641">
    <property type="entry name" value="TRANSLATION INITIATION FACTOR-RELATED"/>
    <property type="match status" value="1"/>
</dbReference>
<gene>
    <name evidence="6" type="ORF">CAOG_003316</name>
</gene>
<dbReference type="GO" id="GO:0005634">
    <property type="term" value="C:nucleus"/>
    <property type="evidence" value="ECO:0007669"/>
    <property type="project" value="TreeGrafter"/>
</dbReference>
<dbReference type="InterPro" id="IPR001253">
    <property type="entry name" value="TIF_eIF-1A"/>
</dbReference>
<feature type="compositionally biased region" description="Acidic residues" evidence="4">
    <location>
        <begin position="165"/>
        <end position="187"/>
    </location>
</feature>
<dbReference type="eggNOG" id="KOG2925">
    <property type="taxonomic scope" value="Eukaryota"/>
</dbReference>
<dbReference type="SMART" id="SM00652">
    <property type="entry name" value="eIF1a"/>
    <property type="match status" value="1"/>
</dbReference>
<dbReference type="AlphaFoldDB" id="A0A0D2WP26"/>
<dbReference type="RefSeq" id="XP_004364155.1">
    <property type="nucleotide sequence ID" value="XM_004364098.2"/>
</dbReference>
<dbReference type="Gene3D" id="2.40.50.140">
    <property type="entry name" value="Nucleic acid-binding proteins"/>
    <property type="match status" value="1"/>
</dbReference>
<sequence length="187" mass="21421">MSSATKLKYVAREVLDELPVPSGPNEHIVRVIATRGNNLHEVEFPDGQRILCMMPTKFRKKIWIKRGDYLIAQKLEGSEKLNLRVQAEINHVLYPDQLKELRAMAIWPERFRDAPVSTPASAEAQSVRKEAQADGNEDENDDSDEENDDDLFQNPNRRRYGGPVDPEDEDDDEDDEDDDGNNDEQDQ</sequence>
<dbReference type="GO" id="GO:0003743">
    <property type="term" value="F:translation initiation factor activity"/>
    <property type="evidence" value="ECO:0007669"/>
    <property type="project" value="UniProtKB-UniRule"/>
</dbReference>
<evidence type="ECO:0000259" key="5">
    <source>
        <dbReference type="PROSITE" id="PS50832"/>
    </source>
</evidence>
<dbReference type="Pfam" id="PF01176">
    <property type="entry name" value="eIF-1a"/>
    <property type="match status" value="1"/>
</dbReference>
<keyword evidence="7" id="KW-1185">Reference proteome</keyword>
<dbReference type="FunCoup" id="A0A0D2WP26">
    <property type="interactions" value="474"/>
</dbReference>
<dbReference type="STRING" id="595528.A0A0D2WP26"/>
<dbReference type="PANTHER" id="PTHR21641:SF0">
    <property type="entry name" value="RNA-BINDING PROTEIN EIF1AD-RELATED"/>
    <property type="match status" value="1"/>
</dbReference>
<dbReference type="PhylomeDB" id="A0A0D2WP26"/>
<comment type="similarity">
    <text evidence="1">Belongs to the EIF1AD family.</text>
</comment>
<dbReference type="InterPro" id="IPR006196">
    <property type="entry name" value="RNA-binding_domain_S1_IF1"/>
</dbReference>
<reference evidence="7" key="1">
    <citation type="submission" date="2011-02" db="EMBL/GenBank/DDBJ databases">
        <title>The Genome Sequence of Capsaspora owczarzaki ATCC 30864.</title>
        <authorList>
            <person name="Russ C."/>
            <person name="Cuomo C."/>
            <person name="Burger G."/>
            <person name="Gray M.W."/>
            <person name="Holland P.W.H."/>
            <person name="King N."/>
            <person name="Lang F.B.F."/>
            <person name="Roger A.J."/>
            <person name="Ruiz-Trillo I."/>
            <person name="Young S.K."/>
            <person name="Zeng Q."/>
            <person name="Gargeya S."/>
            <person name="Alvarado L."/>
            <person name="Berlin A."/>
            <person name="Chapman S.B."/>
            <person name="Chen Z."/>
            <person name="Freedman E."/>
            <person name="Gellesch M."/>
            <person name="Goldberg J."/>
            <person name="Griggs A."/>
            <person name="Gujja S."/>
            <person name="Heilman E."/>
            <person name="Heiman D."/>
            <person name="Howarth C."/>
            <person name="Mehta T."/>
            <person name="Neiman D."/>
            <person name="Pearson M."/>
            <person name="Roberts A."/>
            <person name="Saif S."/>
            <person name="Shea T."/>
            <person name="Shenoy N."/>
            <person name="Sisk P."/>
            <person name="Stolte C."/>
            <person name="Sykes S."/>
            <person name="White J."/>
            <person name="Yandava C."/>
            <person name="Haas B."/>
            <person name="Nusbaum C."/>
            <person name="Birren B."/>
        </authorList>
    </citation>
    <scope>NUCLEOTIDE SEQUENCE</scope>
    <source>
        <strain evidence="7">ATCC 30864</strain>
    </source>
</reference>
<name>A0A0D2WP26_CAPO3</name>
<dbReference type="InterPro" id="IPR012340">
    <property type="entry name" value="NA-bd_OB-fold"/>
</dbReference>
<keyword evidence="2" id="KW-0694">RNA-binding</keyword>
<evidence type="ECO:0000313" key="7">
    <source>
        <dbReference type="Proteomes" id="UP000008743"/>
    </source>
</evidence>